<dbReference type="Pfam" id="PF01568">
    <property type="entry name" value="Molydop_binding"/>
    <property type="match status" value="1"/>
</dbReference>
<dbReference type="GO" id="GO:0051536">
    <property type="term" value="F:iron-sulfur cluster binding"/>
    <property type="evidence" value="ECO:0007669"/>
    <property type="project" value="UniProtKB-KW"/>
</dbReference>
<dbReference type="EMBL" id="FQXJ01000012">
    <property type="protein sequence ID" value="SHI24434.1"/>
    <property type="molecule type" value="Genomic_DNA"/>
</dbReference>
<sequence length="748" mass="84345">MSEWKKTSCVLCAQNCGLEALVENNQIVKVKPDKDNPRSQGYACRKGLNIAYYQHHSDRLTHPLKKVGNDFVPISWDQALAEIAEKLRSIVDEHGPRSLAFMGLGGLGGHSEAVFGLRLLRSLGSKYYYNALAGELTGLYWGYGRTIGRQYNFTIFDHDQTDLLLAIGWNGWMSHQMPQARRYLDKMSKDPGKLLVVIDPRPSETAKKADIHLALRPGTDALLTRALIAIILQEGWQNQSYIDLHVSQFEQIHPWFKDFEAREACRVCELDYDQVKEVARLFATRKSSLHADLGVLMGRHSSVTTYLEIILLAICGRLFVPGGNVVPGYLMTMGPHTDDRNPKHWKTMSTGFPTILGMYPPNAMPEEIDNNHPERLRAVLISSSNPVRSFADTTAYEQAFSKLDLLVTIDIAMTETAKMSDYVLPDHSLYERWDTTYFQLNYPEIYCQMRQPIVKPEGELLEGSEIFTRLADILGFIPAIPESLYSAAKKSRIEYGQALYAYMKSEPKAAAIMPFVVAKTLGKEMGSVNLAWMWALLQTVPQSFKENAVRAGFKLGLTMGDDIFQAILDHPEGLWIGKVDPDNNFANLKTDDNRINLYIPEVEEWVTGITPEYEEEQLQSEGKYPFVLLAGRHMDENANTLMRNPEWNRGRRACTVAMNPEDAERLGLNDQQIVKVTTEAGTVNIELETTTDTRPGMVIIPHGFGLEFNGEIYGVGVNRLTKNTNRDRIAGTPLHRYVRCQVEAVIDS</sequence>
<dbReference type="SUPFAM" id="SSF53706">
    <property type="entry name" value="Formate dehydrogenase/DMSO reductase, domains 1-3"/>
    <property type="match status" value="1"/>
</dbReference>
<dbReference type="Proteomes" id="UP000183954">
    <property type="component" value="Unassembled WGS sequence"/>
</dbReference>
<evidence type="ECO:0000256" key="3">
    <source>
        <dbReference type="ARBA" id="ARBA00023004"/>
    </source>
</evidence>
<feature type="domain" description="4Fe-4S Mo/W bis-MGD-type" evidence="5">
    <location>
        <begin position="2"/>
        <end position="58"/>
    </location>
</feature>
<dbReference type="RefSeq" id="WP_073030847.1">
    <property type="nucleotide sequence ID" value="NZ_FQXJ01000012.1"/>
</dbReference>
<dbReference type="Gene3D" id="2.20.25.90">
    <property type="entry name" value="ADC-like domains"/>
    <property type="match status" value="1"/>
</dbReference>
<evidence type="ECO:0000313" key="6">
    <source>
        <dbReference type="EMBL" id="SHI24434.1"/>
    </source>
</evidence>
<dbReference type="InterPro" id="IPR009010">
    <property type="entry name" value="Asp_de-COase-like_dom_sf"/>
</dbReference>
<dbReference type="PANTHER" id="PTHR43742">
    <property type="entry name" value="TRIMETHYLAMINE-N-OXIDE REDUCTASE"/>
    <property type="match status" value="1"/>
</dbReference>
<keyword evidence="2" id="KW-0479">Metal-binding</keyword>
<dbReference type="Pfam" id="PF00384">
    <property type="entry name" value="Molybdopterin"/>
    <property type="match status" value="1"/>
</dbReference>
<dbReference type="InterPro" id="IPR006656">
    <property type="entry name" value="Mopterin_OxRdtase"/>
</dbReference>
<evidence type="ECO:0000259" key="5">
    <source>
        <dbReference type="PROSITE" id="PS51669"/>
    </source>
</evidence>
<keyword evidence="4" id="KW-0411">Iron-sulfur</keyword>
<dbReference type="InterPro" id="IPR006657">
    <property type="entry name" value="MoPterin_dinucl-bd_dom"/>
</dbReference>
<dbReference type="Pfam" id="PF04879">
    <property type="entry name" value="Molybdop_Fe4S4"/>
    <property type="match status" value="1"/>
</dbReference>
<organism evidence="6 7">
    <name type="scientific">Desulfosporosinus lacus DSM 15449</name>
    <dbReference type="NCBI Taxonomy" id="1121420"/>
    <lineage>
        <taxon>Bacteria</taxon>
        <taxon>Bacillati</taxon>
        <taxon>Bacillota</taxon>
        <taxon>Clostridia</taxon>
        <taxon>Eubacteriales</taxon>
        <taxon>Desulfitobacteriaceae</taxon>
        <taxon>Desulfosporosinus</taxon>
    </lineage>
</organism>
<dbReference type="OrthoDB" id="9803192at2"/>
<dbReference type="InterPro" id="IPR050612">
    <property type="entry name" value="Prok_Mopterin_Oxidored"/>
</dbReference>
<dbReference type="PANTHER" id="PTHR43742:SF2">
    <property type="entry name" value="ASSIMILATORY NITRATE REDUCTASE CATALYTIC SUBUNIT"/>
    <property type="match status" value="1"/>
</dbReference>
<evidence type="ECO:0000313" key="7">
    <source>
        <dbReference type="Proteomes" id="UP000183954"/>
    </source>
</evidence>
<keyword evidence="3" id="KW-0408">Iron</keyword>
<reference evidence="7" key="1">
    <citation type="submission" date="2016-11" db="EMBL/GenBank/DDBJ databases">
        <authorList>
            <person name="Varghese N."/>
            <person name="Submissions S."/>
        </authorList>
    </citation>
    <scope>NUCLEOTIDE SEQUENCE [LARGE SCALE GENOMIC DNA]</scope>
    <source>
        <strain evidence="7">DSM 15449</strain>
    </source>
</reference>
<evidence type="ECO:0000256" key="1">
    <source>
        <dbReference type="ARBA" id="ARBA00010312"/>
    </source>
</evidence>
<dbReference type="GO" id="GO:0046872">
    <property type="term" value="F:metal ion binding"/>
    <property type="evidence" value="ECO:0007669"/>
    <property type="project" value="UniProtKB-KW"/>
</dbReference>
<name>A0A1M5ZJU2_9FIRM</name>
<dbReference type="Gene3D" id="3.40.50.740">
    <property type="match status" value="2"/>
</dbReference>
<dbReference type="SMART" id="SM00926">
    <property type="entry name" value="Molybdop_Fe4S4"/>
    <property type="match status" value="1"/>
</dbReference>
<comment type="similarity">
    <text evidence="1">Belongs to the prokaryotic molybdopterin-containing oxidoreductase family.</text>
</comment>
<proteinExistence type="inferred from homology"/>
<dbReference type="STRING" id="1121420.SAMN02746098_03346"/>
<protein>
    <submittedName>
        <fullName evidence="6">Anaerobic selenocysteine-containing dehydrogenase</fullName>
    </submittedName>
</protein>
<accession>A0A1M5ZJU2</accession>
<dbReference type="AlphaFoldDB" id="A0A1M5ZJU2"/>
<dbReference type="PROSITE" id="PS51669">
    <property type="entry name" value="4FE4S_MOW_BIS_MGD"/>
    <property type="match status" value="1"/>
</dbReference>
<evidence type="ECO:0000256" key="2">
    <source>
        <dbReference type="ARBA" id="ARBA00022723"/>
    </source>
</evidence>
<dbReference type="InterPro" id="IPR006963">
    <property type="entry name" value="Mopterin_OxRdtase_4Fe-4S_dom"/>
</dbReference>
<dbReference type="Gene3D" id="3.40.228.10">
    <property type="entry name" value="Dimethylsulfoxide Reductase, domain 2"/>
    <property type="match status" value="1"/>
</dbReference>
<gene>
    <name evidence="6" type="ORF">SAMN02746098_03346</name>
</gene>
<evidence type="ECO:0000256" key="4">
    <source>
        <dbReference type="ARBA" id="ARBA00023014"/>
    </source>
</evidence>
<dbReference type="GO" id="GO:0043546">
    <property type="term" value="F:molybdopterin cofactor binding"/>
    <property type="evidence" value="ECO:0007669"/>
    <property type="project" value="InterPro"/>
</dbReference>
<dbReference type="SUPFAM" id="SSF50692">
    <property type="entry name" value="ADC-like"/>
    <property type="match status" value="1"/>
</dbReference>
<keyword evidence="7" id="KW-1185">Reference proteome</keyword>
<dbReference type="GO" id="GO:0016491">
    <property type="term" value="F:oxidoreductase activity"/>
    <property type="evidence" value="ECO:0007669"/>
    <property type="project" value="InterPro"/>
</dbReference>
<dbReference type="Gene3D" id="2.40.40.20">
    <property type="match status" value="1"/>
</dbReference>